<dbReference type="Proteomes" id="UP001059607">
    <property type="component" value="Chromosome"/>
</dbReference>
<accession>A0ABY5EAI7</accession>
<dbReference type="RefSeq" id="WP_152980985.1">
    <property type="nucleotide sequence ID" value="NZ_CP101125.1"/>
</dbReference>
<gene>
    <name evidence="1" type="ORF">NK667_16310</name>
</gene>
<proteinExistence type="predicted"/>
<keyword evidence="2" id="KW-1185">Reference proteome</keyword>
<protein>
    <submittedName>
        <fullName evidence="1">Uncharacterized protein</fullName>
    </submittedName>
</protein>
<name>A0ABY5EAI7_9PSED</name>
<dbReference type="EMBL" id="CP101125">
    <property type="protein sequence ID" value="UTO11760.1"/>
    <property type="molecule type" value="Genomic_DNA"/>
</dbReference>
<reference evidence="1" key="1">
    <citation type="submission" date="2022-07" db="EMBL/GenBank/DDBJ databases">
        <title>Pseudomonas nunamit sp. nov. an antifungal species isolated from Greenland.</title>
        <authorList>
            <person name="Ntana F."/>
            <person name="Hennessy R.C."/>
            <person name="Zervas A."/>
            <person name="Stougaard P."/>
        </authorList>
    </citation>
    <scope>NUCLEOTIDE SEQUENCE</scope>
    <source>
        <strain evidence="1">In5</strain>
    </source>
</reference>
<evidence type="ECO:0000313" key="2">
    <source>
        <dbReference type="Proteomes" id="UP001059607"/>
    </source>
</evidence>
<sequence length="84" mass="9486">MNKLNRNTKNYRWLTWFALPPVGDMGNVTLCSCEAGHGSPRVALQKRFKAIDTHNLDHLCTLLSVRANSGCGFVAPEYRYMTNI</sequence>
<evidence type="ECO:0000313" key="1">
    <source>
        <dbReference type="EMBL" id="UTO11760.1"/>
    </source>
</evidence>
<organism evidence="1 2">
    <name type="scientific">Pseudomonas nunensis</name>
    <dbReference type="NCBI Taxonomy" id="2961896"/>
    <lineage>
        <taxon>Bacteria</taxon>
        <taxon>Pseudomonadati</taxon>
        <taxon>Pseudomonadota</taxon>
        <taxon>Gammaproteobacteria</taxon>
        <taxon>Pseudomonadales</taxon>
        <taxon>Pseudomonadaceae</taxon>
        <taxon>Pseudomonas</taxon>
    </lineage>
</organism>